<dbReference type="Proteomes" id="UP001165083">
    <property type="component" value="Unassembled WGS sequence"/>
</dbReference>
<dbReference type="EMBL" id="BSXW01000089">
    <property type="protein sequence ID" value="GMF11811.1"/>
    <property type="molecule type" value="Genomic_DNA"/>
</dbReference>
<dbReference type="AlphaFoldDB" id="A0A9W6TFU6"/>
<gene>
    <name evidence="2" type="ORF">Plil01_000248300</name>
</gene>
<organism evidence="2 3">
    <name type="scientific">Phytophthora lilii</name>
    <dbReference type="NCBI Taxonomy" id="2077276"/>
    <lineage>
        <taxon>Eukaryota</taxon>
        <taxon>Sar</taxon>
        <taxon>Stramenopiles</taxon>
        <taxon>Oomycota</taxon>
        <taxon>Peronosporomycetes</taxon>
        <taxon>Peronosporales</taxon>
        <taxon>Peronosporaceae</taxon>
        <taxon>Phytophthora</taxon>
    </lineage>
</organism>
<evidence type="ECO:0000256" key="1">
    <source>
        <dbReference type="SAM" id="MobiDB-lite"/>
    </source>
</evidence>
<accession>A0A9W6TFU6</accession>
<name>A0A9W6TFU6_9STRA</name>
<proteinExistence type="predicted"/>
<comment type="caution">
    <text evidence="2">The sequence shown here is derived from an EMBL/GenBank/DDBJ whole genome shotgun (WGS) entry which is preliminary data.</text>
</comment>
<sequence length="93" mass="10057">MAGNVPLGATVDREYAELADAPDIANGEGCPIDTSDTEIPDREIDEREKPRWREPLDFFEYSDVGVGLGVEAADGFEYSELGAGFAFALDCLP</sequence>
<feature type="compositionally biased region" description="Basic and acidic residues" evidence="1">
    <location>
        <begin position="39"/>
        <end position="49"/>
    </location>
</feature>
<feature type="region of interest" description="Disordered" evidence="1">
    <location>
        <begin position="20"/>
        <end position="49"/>
    </location>
</feature>
<evidence type="ECO:0000313" key="3">
    <source>
        <dbReference type="Proteomes" id="UP001165083"/>
    </source>
</evidence>
<reference evidence="2" key="1">
    <citation type="submission" date="2023-04" db="EMBL/GenBank/DDBJ databases">
        <title>Phytophthora lilii NBRC 32176.</title>
        <authorList>
            <person name="Ichikawa N."/>
            <person name="Sato H."/>
            <person name="Tonouchi N."/>
        </authorList>
    </citation>
    <scope>NUCLEOTIDE SEQUENCE</scope>
    <source>
        <strain evidence="2">NBRC 32176</strain>
    </source>
</reference>
<dbReference type="OrthoDB" id="10410075at2759"/>
<keyword evidence="3" id="KW-1185">Reference proteome</keyword>
<protein>
    <submittedName>
        <fullName evidence="2">Unnamed protein product</fullName>
    </submittedName>
</protein>
<evidence type="ECO:0000313" key="2">
    <source>
        <dbReference type="EMBL" id="GMF11811.1"/>
    </source>
</evidence>